<comment type="caution">
    <text evidence="1">The sequence shown here is derived from an EMBL/GenBank/DDBJ whole genome shotgun (WGS) entry which is preliminary data.</text>
</comment>
<organism evidence="1 2">
    <name type="scientific">Flaviramulus aquimarinus</name>
    <dbReference type="NCBI Taxonomy" id="1170456"/>
    <lineage>
        <taxon>Bacteria</taxon>
        <taxon>Pseudomonadati</taxon>
        <taxon>Bacteroidota</taxon>
        <taxon>Flavobacteriia</taxon>
        <taxon>Flavobacteriales</taxon>
        <taxon>Flavobacteriaceae</taxon>
        <taxon>Flaviramulus</taxon>
    </lineage>
</organism>
<gene>
    <name evidence="1" type="ORF">GCM10023311_22990</name>
</gene>
<keyword evidence="2" id="KW-1185">Reference proteome</keyword>
<accession>A0ABP9FA02</accession>
<name>A0ABP9FA02_9FLAO</name>
<dbReference type="Proteomes" id="UP001500433">
    <property type="component" value="Unassembled WGS sequence"/>
</dbReference>
<protein>
    <submittedName>
        <fullName evidence="1">Uncharacterized protein</fullName>
    </submittedName>
</protein>
<evidence type="ECO:0000313" key="1">
    <source>
        <dbReference type="EMBL" id="GAA4897626.1"/>
    </source>
</evidence>
<proteinExistence type="predicted"/>
<dbReference type="EMBL" id="BAABJH010000006">
    <property type="protein sequence ID" value="GAA4897626.1"/>
    <property type="molecule type" value="Genomic_DNA"/>
</dbReference>
<evidence type="ECO:0000313" key="2">
    <source>
        <dbReference type="Proteomes" id="UP001500433"/>
    </source>
</evidence>
<reference evidence="2" key="1">
    <citation type="journal article" date="2019" name="Int. J. Syst. Evol. Microbiol.">
        <title>The Global Catalogue of Microorganisms (GCM) 10K type strain sequencing project: providing services to taxonomists for standard genome sequencing and annotation.</title>
        <authorList>
            <consortium name="The Broad Institute Genomics Platform"/>
            <consortium name="The Broad Institute Genome Sequencing Center for Infectious Disease"/>
            <person name="Wu L."/>
            <person name="Ma J."/>
        </authorList>
    </citation>
    <scope>NUCLEOTIDE SEQUENCE [LARGE SCALE GENOMIC DNA]</scope>
    <source>
        <strain evidence="2">JCM 18274</strain>
    </source>
</reference>
<sequence>MSAFSFSQTDRISTIDYIEVLNGNKTEALFYYQNNWKQLRIQALEQGYIKSYQLLESVVTKETPYNFILITTYKNKAQFDNSEVNFQKLIDAGSGLKLINDKKPGEFRKVIMHNNAVKHWN</sequence>